<dbReference type="PROSITE" id="PS51910">
    <property type="entry name" value="GH18_2"/>
    <property type="match status" value="1"/>
</dbReference>
<dbReference type="Gene3D" id="3.10.50.10">
    <property type="match status" value="1"/>
</dbReference>
<evidence type="ECO:0000256" key="9">
    <source>
        <dbReference type="ARBA" id="ARBA00023295"/>
    </source>
</evidence>
<evidence type="ECO:0000259" key="14">
    <source>
        <dbReference type="PROSITE" id="PS51782"/>
    </source>
</evidence>
<keyword evidence="9 11" id="KW-0326">Glycosidase</keyword>
<dbReference type="InterPro" id="IPR036861">
    <property type="entry name" value="Endochitinase-like_sf"/>
</dbReference>
<keyword evidence="6" id="KW-0146">Chitin degradation</keyword>
<evidence type="ECO:0000313" key="17">
    <source>
        <dbReference type="Proteomes" id="UP001194746"/>
    </source>
</evidence>
<evidence type="ECO:0000256" key="2">
    <source>
        <dbReference type="ARBA" id="ARBA00008682"/>
    </source>
</evidence>
<keyword evidence="8" id="KW-0119">Carbohydrate metabolism</keyword>
<keyword evidence="13" id="KW-0732">Signal</keyword>
<evidence type="ECO:0000256" key="8">
    <source>
        <dbReference type="ARBA" id="ARBA00023277"/>
    </source>
</evidence>
<dbReference type="PANTHER" id="PTHR47700:SF2">
    <property type="entry name" value="CHITINASE"/>
    <property type="match status" value="1"/>
</dbReference>
<dbReference type="PANTHER" id="PTHR47700">
    <property type="entry name" value="V CHITINASE, PUTATIVE (AFU_ORTHOLOGUE AFUA_6G13720)-RELATED"/>
    <property type="match status" value="1"/>
</dbReference>
<dbReference type="EMBL" id="VCAU01000088">
    <property type="protein sequence ID" value="KAF9885845.1"/>
    <property type="molecule type" value="Genomic_DNA"/>
</dbReference>
<feature type="transmembrane region" description="Helical" evidence="12">
    <location>
        <begin position="1138"/>
        <end position="1157"/>
    </location>
</feature>
<evidence type="ECO:0000256" key="7">
    <source>
        <dbReference type="ARBA" id="ARBA00023026"/>
    </source>
</evidence>
<keyword evidence="7" id="KW-0843">Virulence</keyword>
<evidence type="ECO:0000256" key="13">
    <source>
        <dbReference type="SAM" id="SignalP"/>
    </source>
</evidence>
<evidence type="ECO:0000259" key="15">
    <source>
        <dbReference type="PROSITE" id="PS51910"/>
    </source>
</evidence>
<dbReference type="GO" id="GO:0000272">
    <property type="term" value="P:polysaccharide catabolic process"/>
    <property type="evidence" value="ECO:0007669"/>
    <property type="project" value="UniProtKB-KW"/>
</dbReference>
<keyword evidence="12" id="KW-1133">Transmembrane helix</keyword>
<evidence type="ECO:0000256" key="1">
    <source>
        <dbReference type="ARBA" id="ARBA00000822"/>
    </source>
</evidence>
<dbReference type="GO" id="GO:0008843">
    <property type="term" value="F:endochitinase activity"/>
    <property type="evidence" value="ECO:0007669"/>
    <property type="project" value="UniProtKB-EC"/>
</dbReference>
<dbReference type="InterPro" id="IPR029070">
    <property type="entry name" value="Chitinase_insertion_sf"/>
</dbReference>
<dbReference type="EC" id="3.2.1.14" evidence="3"/>
<accession>A0AAD4CG36</accession>
<dbReference type="InterPro" id="IPR018392">
    <property type="entry name" value="LysM"/>
</dbReference>
<dbReference type="CDD" id="cd00118">
    <property type="entry name" value="LysM"/>
    <property type="match status" value="1"/>
</dbReference>
<dbReference type="SMART" id="SM00636">
    <property type="entry name" value="Glyco_18"/>
    <property type="match status" value="1"/>
</dbReference>
<dbReference type="PROSITE" id="PS51782">
    <property type="entry name" value="LYSM"/>
    <property type="match status" value="1"/>
</dbReference>
<protein>
    <recommendedName>
        <fullName evidence="3">chitinase</fullName>
        <ecNumber evidence="3">3.2.1.14</ecNumber>
    </recommendedName>
</protein>
<keyword evidence="4" id="KW-0147">Chitin-binding</keyword>
<keyword evidence="5 11" id="KW-0378">Hydrolase</keyword>
<evidence type="ECO:0000256" key="5">
    <source>
        <dbReference type="ARBA" id="ARBA00022801"/>
    </source>
</evidence>
<dbReference type="SUPFAM" id="SSF51445">
    <property type="entry name" value="(Trans)glycosidases"/>
    <property type="match status" value="1"/>
</dbReference>
<keyword evidence="12" id="KW-0472">Membrane</keyword>
<comment type="catalytic activity">
    <reaction evidence="1">
        <text>Random endo-hydrolysis of N-acetyl-beta-D-glucosaminide (1-&gt;4)-beta-linkages in chitin and chitodextrins.</text>
        <dbReference type="EC" id="3.2.1.14"/>
    </reaction>
</comment>
<dbReference type="PROSITE" id="PS01095">
    <property type="entry name" value="GH18_1"/>
    <property type="match status" value="1"/>
</dbReference>
<feature type="signal peptide" evidence="13">
    <location>
        <begin position="1"/>
        <end position="22"/>
    </location>
</feature>
<dbReference type="InterPro" id="IPR001579">
    <property type="entry name" value="Glyco_hydro_18_chit_AS"/>
</dbReference>
<dbReference type="GO" id="GO:0006032">
    <property type="term" value="P:chitin catabolic process"/>
    <property type="evidence" value="ECO:0007669"/>
    <property type="project" value="UniProtKB-KW"/>
</dbReference>
<evidence type="ECO:0000256" key="3">
    <source>
        <dbReference type="ARBA" id="ARBA00012729"/>
    </source>
</evidence>
<dbReference type="SUPFAM" id="SSF57016">
    <property type="entry name" value="Plant lectins/antimicrobial peptides"/>
    <property type="match status" value="1"/>
</dbReference>
<feature type="transmembrane region" description="Helical" evidence="12">
    <location>
        <begin position="1111"/>
        <end position="1131"/>
    </location>
</feature>
<comment type="similarity">
    <text evidence="2">Belongs to the glycosyl hydrolase 18 family. Chitinase class V subfamily.</text>
</comment>
<dbReference type="SUPFAM" id="SSF54556">
    <property type="entry name" value="Chitinase insertion domain"/>
    <property type="match status" value="1"/>
</dbReference>
<evidence type="ECO:0000256" key="12">
    <source>
        <dbReference type="SAM" id="Phobius"/>
    </source>
</evidence>
<dbReference type="Gene3D" id="3.10.350.10">
    <property type="entry name" value="LysM domain"/>
    <property type="match status" value="1"/>
</dbReference>
<feature type="transmembrane region" description="Helical" evidence="12">
    <location>
        <begin position="1169"/>
        <end position="1187"/>
    </location>
</feature>
<dbReference type="InterPro" id="IPR053214">
    <property type="entry name" value="LysM12-like"/>
</dbReference>
<feature type="domain" description="LysM" evidence="14">
    <location>
        <begin position="301"/>
        <end position="350"/>
    </location>
</feature>
<evidence type="ECO:0000313" key="16">
    <source>
        <dbReference type="EMBL" id="KAF9885845.1"/>
    </source>
</evidence>
<dbReference type="InterPro" id="IPR011583">
    <property type="entry name" value="Chitinase_II/V-like_cat"/>
</dbReference>
<name>A0AAD4CG36_ASPNN</name>
<reference evidence="16" key="1">
    <citation type="journal article" date="2019" name="Beilstein J. Org. Chem.">
        <title>Nanangenines: drimane sesquiterpenoids as the dominant metabolite cohort of a novel Australian fungus, Aspergillus nanangensis.</title>
        <authorList>
            <person name="Lacey H.J."/>
            <person name="Gilchrist C.L.M."/>
            <person name="Crombie A."/>
            <person name="Kalaitzis J.A."/>
            <person name="Vuong D."/>
            <person name="Rutledge P.J."/>
            <person name="Turner P."/>
            <person name="Pitt J.I."/>
            <person name="Lacey E."/>
            <person name="Chooi Y.H."/>
            <person name="Piggott A.M."/>
        </authorList>
    </citation>
    <scope>NUCLEOTIDE SEQUENCE</scope>
    <source>
        <strain evidence="16">MST-FP2251</strain>
    </source>
</reference>
<dbReference type="CDD" id="cd00035">
    <property type="entry name" value="ChtBD1"/>
    <property type="match status" value="1"/>
</dbReference>
<keyword evidence="17" id="KW-1185">Reference proteome</keyword>
<dbReference type="InterPro" id="IPR001223">
    <property type="entry name" value="Glyco_hydro18_cat"/>
</dbReference>
<comment type="caution">
    <text evidence="16">The sequence shown here is derived from an EMBL/GenBank/DDBJ whole genome shotgun (WGS) entry which is preliminary data.</text>
</comment>
<dbReference type="Gene3D" id="3.20.20.80">
    <property type="entry name" value="Glycosidases"/>
    <property type="match status" value="1"/>
</dbReference>
<reference evidence="16" key="2">
    <citation type="submission" date="2020-02" db="EMBL/GenBank/DDBJ databases">
        <authorList>
            <person name="Gilchrist C.L.M."/>
            <person name="Chooi Y.-H."/>
        </authorList>
    </citation>
    <scope>NUCLEOTIDE SEQUENCE</scope>
    <source>
        <strain evidence="16">MST-FP2251</strain>
    </source>
</reference>
<dbReference type="CDD" id="cd02878">
    <property type="entry name" value="GH18_zymocin_alpha"/>
    <property type="match status" value="1"/>
</dbReference>
<proteinExistence type="inferred from homology"/>
<dbReference type="InterPro" id="IPR017853">
    <property type="entry name" value="GH"/>
</dbReference>
<dbReference type="Pfam" id="PF00704">
    <property type="entry name" value="Glyco_hydro_18"/>
    <property type="match status" value="1"/>
</dbReference>
<gene>
    <name evidence="16" type="ORF">FE257_012317</name>
</gene>
<feature type="chain" id="PRO_5042227801" description="chitinase" evidence="13">
    <location>
        <begin position="23"/>
        <end position="1224"/>
    </location>
</feature>
<dbReference type="AlphaFoldDB" id="A0AAD4CG36"/>
<evidence type="ECO:0000256" key="10">
    <source>
        <dbReference type="ARBA" id="ARBA00023326"/>
    </source>
</evidence>
<dbReference type="InterPro" id="IPR036779">
    <property type="entry name" value="LysM_dom_sf"/>
</dbReference>
<keyword evidence="10" id="KW-0624">Polysaccharide degradation</keyword>
<organism evidence="16 17">
    <name type="scientific">Aspergillus nanangensis</name>
    <dbReference type="NCBI Taxonomy" id="2582783"/>
    <lineage>
        <taxon>Eukaryota</taxon>
        <taxon>Fungi</taxon>
        <taxon>Dikarya</taxon>
        <taxon>Ascomycota</taxon>
        <taxon>Pezizomycotina</taxon>
        <taxon>Eurotiomycetes</taxon>
        <taxon>Eurotiomycetidae</taxon>
        <taxon>Eurotiales</taxon>
        <taxon>Aspergillaceae</taxon>
        <taxon>Aspergillus</taxon>
        <taxon>Aspergillus subgen. Circumdati</taxon>
    </lineage>
</organism>
<evidence type="ECO:0000256" key="11">
    <source>
        <dbReference type="RuleBase" id="RU000489"/>
    </source>
</evidence>
<dbReference type="Proteomes" id="UP001194746">
    <property type="component" value="Unassembled WGS sequence"/>
</dbReference>
<keyword evidence="12" id="KW-0812">Transmembrane</keyword>
<feature type="domain" description="GH18" evidence="15">
    <location>
        <begin position="445"/>
        <end position="837"/>
    </location>
</feature>
<dbReference type="Gene3D" id="3.30.60.10">
    <property type="entry name" value="Endochitinase-like"/>
    <property type="match status" value="1"/>
</dbReference>
<evidence type="ECO:0000256" key="6">
    <source>
        <dbReference type="ARBA" id="ARBA00023024"/>
    </source>
</evidence>
<evidence type="ECO:0000256" key="4">
    <source>
        <dbReference type="ARBA" id="ARBA00022669"/>
    </source>
</evidence>
<sequence length="1224" mass="133183">MRFLGSFYLAALVALYVPTSQALRKPIPVPKPCPSTCSGTPEAWGVYSSIDSLRTCDEPVLLKFNVHTFQDMPVFKACTAGNATKVANALVTGSTLVTLDPNNQTVVELIQSSLESEDDTDHACISAPKSQTTLELVTSASERTSPKETVVGILEELQSYALRQTDCTAGALFGYYRGVTAGFFVGAAVTHPDTVSTVMGKFHEYIDIHEVGGSSMSLQRCNDSSTSDHTIGVAVDGSGTFDYVQSSVKAWYTGGCQVATDHTETIKGVTIRELAPTEDINQSLSKRADAAPKPNADGTCASYVVGDGDICASIAAAYSTKVSTIEANNKGTTWGWNGCGNLPIGLRICLSSGKPPMPAPVSNAVCGPTVAGTEPPSGDDELEDLNPCPLNACCNVWGQCGITTEFCLKEIGPTGNPGTSPIGKNGCVQNCGTDIANDYDGAPQFSRLGYYESWNFDRPCLNLRAENADTEAAYTHMHWAFGLINDDWSISVNDTFKQWEDFKALSLKRIMSLGGWGYSTEPATYDKLRKAMTAANRNAFATGIVNFINKHGLDGIDIDWEYPGAPEGPGVPTGLPTDGPNYLSFLKVLRNKLPSDKTMSIAAPASYWYLQSFPIDQMAEVLDYIVYMTYDLHGQWDYDNQWASEGCPAGNCVRSHVNLTETMYTLAMITKAGVPTNKINVGVSSYGRSFKMEDPDCDKKFDCPYVGPESGAEPGSCTDTAGYLANAEIKNILDDTDSGNPVYFEDEDSDSDIVTWGDGNWVSYMSSDRKNKRRERYFSLNFAGTVDWAVDLQEFTDDDFSGAYGNEEDLPDADPLPDCDGGDYSTLEALDDDLANIPSNCRFRYTLKTLGTLLDTAMTDYSDILDDGYDDKFDTYASAVADSAPFQVKNFTNNNGDKYFTCTITEPLACCKVCSTYFEYCQYCDEADKCEIDVGHGNHYVVLRYANYTEPCPPDMSARGGTGDWSQSVYWKLKASKAQAFWADLYDATGIEQKNIEWTNHFNWTSCNGMSDEECRGELWDYNFPAPVNYDKDDVDDPKDVVETALAKLKGLPDQISSILSDLEGGNVLTNMDEIIDSISLPIFMVMEAVENMEQVVDIAEDIEEEKRKQILYAFLGAILFLVPVAGEVLGAVTSLATIGRIVALAGVAGNAAFDVYNVVKEGDNDPLAIMSIILAPLALLDVGAVAKAAKIRRSMSPEEMIKLGTKLNGRMKVLERVVGVCRA</sequence>
<dbReference type="GO" id="GO:0008061">
    <property type="term" value="F:chitin binding"/>
    <property type="evidence" value="ECO:0007669"/>
    <property type="project" value="UniProtKB-KW"/>
</dbReference>